<sequence length="258" mass="27718">MTGQLTRDERSAELDRRVTTAVDADGTDCLDPGSLPSADDRWYGRLLALSYDAVAPTPDRTVTLTAGTAIELLREYWLVREQLIDTDDAAASRRELTTRLLASDYRYTSAYSTLGDLQTERLTECFEVFSAVSESLIETLGTPSPDHSDPDEVRFAERTAGALGRGAASIGAILADADERQRDRLETLGSGVATARAVRAAIDGDGATAATDGTDTRALRRYANRRLQAAQRALEELSESATTASLKGLLDDAPASEA</sequence>
<reference evidence="2 3" key="1">
    <citation type="submission" date="2017-09" db="EMBL/GenBank/DDBJ databases">
        <authorList>
            <person name="Ehlers B."/>
            <person name="Leendertz F.H."/>
        </authorList>
    </citation>
    <scope>NUCLEOTIDE SEQUENCE [LARGE SCALE GENOMIC DNA]</scope>
    <source>
        <strain evidence="2 3">DSM 27208</strain>
    </source>
</reference>
<evidence type="ECO:0000256" key="1">
    <source>
        <dbReference type="SAM" id="MobiDB-lite"/>
    </source>
</evidence>
<keyword evidence="3" id="KW-1185">Reference proteome</keyword>
<organism evidence="2 3">
    <name type="scientific">Natronoarchaeum philippinense</name>
    <dbReference type="NCBI Taxonomy" id="558529"/>
    <lineage>
        <taxon>Archaea</taxon>
        <taxon>Methanobacteriati</taxon>
        <taxon>Methanobacteriota</taxon>
        <taxon>Stenosarchaea group</taxon>
        <taxon>Halobacteria</taxon>
        <taxon>Halobacteriales</taxon>
        <taxon>Natronoarchaeaceae</taxon>
    </lineage>
</organism>
<proteinExistence type="predicted"/>
<feature type="region of interest" description="Disordered" evidence="1">
    <location>
        <begin position="234"/>
        <end position="258"/>
    </location>
</feature>
<name>A0A285NUR7_NATPI</name>
<dbReference type="SUPFAM" id="SSF48576">
    <property type="entry name" value="Terpenoid synthases"/>
    <property type="match status" value="1"/>
</dbReference>
<dbReference type="Proteomes" id="UP000219453">
    <property type="component" value="Unassembled WGS sequence"/>
</dbReference>
<gene>
    <name evidence="2" type="ORF">SAMN06269185_1858</name>
</gene>
<evidence type="ECO:0000313" key="3">
    <source>
        <dbReference type="Proteomes" id="UP000219453"/>
    </source>
</evidence>
<dbReference type="AlphaFoldDB" id="A0A285NUR7"/>
<dbReference type="RefSeq" id="WP_097008785.1">
    <property type="nucleotide sequence ID" value="NZ_OBEJ01000002.1"/>
</dbReference>
<dbReference type="OrthoDB" id="202855at2157"/>
<dbReference type="Gene3D" id="1.10.600.10">
    <property type="entry name" value="Farnesyl Diphosphate Synthase"/>
    <property type="match status" value="1"/>
</dbReference>
<evidence type="ECO:0008006" key="4">
    <source>
        <dbReference type="Google" id="ProtNLM"/>
    </source>
</evidence>
<dbReference type="InterPro" id="IPR008949">
    <property type="entry name" value="Isoprenoid_synthase_dom_sf"/>
</dbReference>
<dbReference type="EMBL" id="OBEJ01000002">
    <property type="protein sequence ID" value="SNZ12663.1"/>
    <property type="molecule type" value="Genomic_DNA"/>
</dbReference>
<evidence type="ECO:0000313" key="2">
    <source>
        <dbReference type="EMBL" id="SNZ12663.1"/>
    </source>
</evidence>
<protein>
    <recommendedName>
        <fullName evidence="4">Polyprenyl synthetase</fullName>
    </recommendedName>
</protein>
<accession>A0A285NUR7</accession>